<evidence type="ECO:0000259" key="10">
    <source>
        <dbReference type="PROSITE" id="PS50011"/>
    </source>
</evidence>
<feature type="compositionally biased region" description="Polar residues" evidence="9">
    <location>
        <begin position="750"/>
        <end position="766"/>
    </location>
</feature>
<comment type="catalytic activity">
    <reaction evidence="8">
        <text>L-seryl-[protein] + ATP = O-phospho-L-seryl-[protein] + ADP + H(+)</text>
        <dbReference type="Rhea" id="RHEA:17989"/>
        <dbReference type="Rhea" id="RHEA-COMP:9863"/>
        <dbReference type="Rhea" id="RHEA-COMP:11604"/>
        <dbReference type="ChEBI" id="CHEBI:15378"/>
        <dbReference type="ChEBI" id="CHEBI:29999"/>
        <dbReference type="ChEBI" id="CHEBI:30616"/>
        <dbReference type="ChEBI" id="CHEBI:83421"/>
        <dbReference type="ChEBI" id="CHEBI:456216"/>
        <dbReference type="EC" id="2.7.11.1"/>
    </reaction>
</comment>
<feature type="compositionally biased region" description="Polar residues" evidence="9">
    <location>
        <begin position="301"/>
        <end position="316"/>
    </location>
</feature>
<name>A0ABQ9Y9Z3_9EUKA</name>
<keyword evidence="3 11" id="KW-0808">Transferase</keyword>
<comment type="catalytic activity">
    <reaction evidence="7">
        <text>L-threonyl-[protein] + ATP = O-phospho-L-threonyl-[protein] + ADP + H(+)</text>
        <dbReference type="Rhea" id="RHEA:46608"/>
        <dbReference type="Rhea" id="RHEA-COMP:11060"/>
        <dbReference type="Rhea" id="RHEA-COMP:11605"/>
        <dbReference type="ChEBI" id="CHEBI:15378"/>
        <dbReference type="ChEBI" id="CHEBI:30013"/>
        <dbReference type="ChEBI" id="CHEBI:30616"/>
        <dbReference type="ChEBI" id="CHEBI:61977"/>
        <dbReference type="ChEBI" id="CHEBI:456216"/>
        <dbReference type="EC" id="2.7.11.1"/>
    </reaction>
</comment>
<dbReference type="Pfam" id="PF00069">
    <property type="entry name" value="Pkinase"/>
    <property type="match status" value="1"/>
</dbReference>
<feature type="compositionally biased region" description="Basic and acidic residues" evidence="9">
    <location>
        <begin position="670"/>
        <end position="733"/>
    </location>
</feature>
<evidence type="ECO:0000313" key="11">
    <source>
        <dbReference type="EMBL" id="KAK2960582.1"/>
    </source>
</evidence>
<evidence type="ECO:0000256" key="3">
    <source>
        <dbReference type="ARBA" id="ARBA00022679"/>
    </source>
</evidence>
<feature type="compositionally biased region" description="Polar residues" evidence="9">
    <location>
        <begin position="278"/>
        <end position="291"/>
    </location>
</feature>
<proteinExistence type="predicted"/>
<dbReference type="SUPFAM" id="SSF56112">
    <property type="entry name" value="Protein kinase-like (PK-like)"/>
    <property type="match status" value="1"/>
</dbReference>
<accession>A0ABQ9Y9Z3</accession>
<feature type="region of interest" description="Disordered" evidence="9">
    <location>
        <begin position="278"/>
        <end position="388"/>
    </location>
</feature>
<keyword evidence="4" id="KW-0547">Nucleotide-binding</keyword>
<evidence type="ECO:0000256" key="9">
    <source>
        <dbReference type="SAM" id="MobiDB-lite"/>
    </source>
</evidence>
<evidence type="ECO:0000256" key="4">
    <source>
        <dbReference type="ARBA" id="ARBA00022741"/>
    </source>
</evidence>
<dbReference type="InterPro" id="IPR011009">
    <property type="entry name" value="Kinase-like_dom_sf"/>
</dbReference>
<dbReference type="EMBL" id="JARBJD010000022">
    <property type="protein sequence ID" value="KAK2960582.1"/>
    <property type="molecule type" value="Genomic_DNA"/>
</dbReference>
<dbReference type="PROSITE" id="PS00108">
    <property type="entry name" value="PROTEIN_KINASE_ST"/>
    <property type="match status" value="1"/>
</dbReference>
<gene>
    <name evidence="11" type="ORF">BLNAU_4480</name>
</gene>
<feature type="region of interest" description="Disordered" evidence="9">
    <location>
        <begin position="555"/>
        <end position="783"/>
    </location>
</feature>
<evidence type="ECO:0000313" key="12">
    <source>
        <dbReference type="Proteomes" id="UP001281761"/>
    </source>
</evidence>
<dbReference type="EC" id="2.7.11.1" evidence="1"/>
<organism evidence="11 12">
    <name type="scientific">Blattamonas nauphoetae</name>
    <dbReference type="NCBI Taxonomy" id="2049346"/>
    <lineage>
        <taxon>Eukaryota</taxon>
        <taxon>Metamonada</taxon>
        <taxon>Preaxostyla</taxon>
        <taxon>Oxymonadida</taxon>
        <taxon>Blattamonas</taxon>
    </lineage>
</organism>
<feature type="compositionally biased region" description="Basic and acidic residues" evidence="9">
    <location>
        <begin position="555"/>
        <end position="652"/>
    </location>
</feature>
<evidence type="ECO:0000256" key="1">
    <source>
        <dbReference type="ARBA" id="ARBA00012513"/>
    </source>
</evidence>
<dbReference type="InterPro" id="IPR051131">
    <property type="entry name" value="NEK_Ser/Thr_kinase_NIMA"/>
</dbReference>
<dbReference type="InterPro" id="IPR000719">
    <property type="entry name" value="Prot_kinase_dom"/>
</dbReference>
<dbReference type="PANTHER" id="PTHR44899">
    <property type="entry name" value="CAMK FAMILY PROTEIN KINASE"/>
    <property type="match status" value="1"/>
</dbReference>
<reference evidence="11 12" key="1">
    <citation type="journal article" date="2022" name="bioRxiv">
        <title>Genomics of Preaxostyla Flagellates Illuminates Evolutionary Transitions and the Path Towards Mitochondrial Loss.</title>
        <authorList>
            <person name="Novak L.V.F."/>
            <person name="Treitli S.C."/>
            <person name="Pyrih J."/>
            <person name="Halakuc P."/>
            <person name="Pipaliya S.V."/>
            <person name="Vacek V."/>
            <person name="Brzon O."/>
            <person name="Soukal P."/>
            <person name="Eme L."/>
            <person name="Dacks J.B."/>
            <person name="Karnkowska A."/>
            <person name="Elias M."/>
            <person name="Hampl V."/>
        </authorList>
    </citation>
    <scope>NUCLEOTIDE SEQUENCE [LARGE SCALE GENOMIC DNA]</scope>
    <source>
        <strain evidence="11">NAU3</strain>
        <tissue evidence="11">Gut</tissue>
    </source>
</reference>
<protein>
    <recommendedName>
        <fullName evidence="1">non-specific serine/threonine protein kinase</fullName>
        <ecNumber evidence="1">2.7.11.1</ecNumber>
    </recommendedName>
</protein>
<comment type="caution">
    <text evidence="11">The sequence shown here is derived from an EMBL/GenBank/DDBJ whole genome shotgun (WGS) entry which is preliminary data.</text>
</comment>
<sequence length="783" mass="91102">MWTYSKRQTALVYVVQKPDGAILSAKIVDSFEVANKEFQTAHLLSSIQIQPDFLILIRECLKNPDSNQSVIFMDYADQGDLAACIQSNQTNGISEDIVKHVMFMVAHGIVELHRNGFVHRDIKPDNLMFQSDPTGIRIKISDYGLLKQVGTSFTDLGIGMTSPEALQEQPYSFSMDVWALGCIMYEMLSGHHPFATSSLKQLYKMVLNPPPPLENKSQHCQDLLKSLLTVDPSRRISSTNGDLLNHPFFSGMTAETALLDHNAFHIMKMGMASDYNIPTPTPAIQQMQPISTDRPAPPINTAFTRSEPIQSQQQLNRYPPSESAHPNPNQLSLHNSSPQPNPQSTTIMNQQDSPAPIDVVGGYIRGKHKFSRKPGPVEDGGMNSSQLQSVQDGSVQSGQTMQVSNEVKTTKFVRRTQNQSVPKIPCSICGVMYDIAIIQTHEKDCESAHEQKQMETRMREQINCPLFTWTFVNSFKQNIKCPLCSKQIQVISLKDHVKNKQCSLLKGNDLNVERKWQTKLDQIDREKLEEVERKKEEKRKKEEEKRKKEEEERLKKEEEKRQKEEEKRKKEEEERLKKEEEKRQKEEEEKGKKEEERLKKEGEKRQKEEEEKGKKEEERLKKEEEKRQKEEERLKKEEEKRKKEKEKGRKEEKEEEESEWEEEEEEEEEKPLSKQEQNDVKSEKEDKKEEETMKKEKTEEHIRQENEERKREEDELQFMKDKDDRKRPQKEAETDAPQNPPHRPPKDYIATNNPIRDRNVQSNPQRPKSAAPKQTPKQKPAWK</sequence>
<evidence type="ECO:0000256" key="8">
    <source>
        <dbReference type="ARBA" id="ARBA00048679"/>
    </source>
</evidence>
<feature type="compositionally biased region" description="Polar residues" evidence="9">
    <location>
        <begin position="324"/>
        <end position="353"/>
    </location>
</feature>
<dbReference type="Gene3D" id="1.10.510.10">
    <property type="entry name" value="Transferase(Phosphotransferase) domain 1"/>
    <property type="match status" value="1"/>
</dbReference>
<dbReference type="PROSITE" id="PS50011">
    <property type="entry name" value="PROTEIN_KINASE_DOM"/>
    <property type="match status" value="1"/>
</dbReference>
<dbReference type="PANTHER" id="PTHR44899:SF3">
    <property type="entry name" value="SERINE_THREONINE-PROTEIN KINASE NEK1"/>
    <property type="match status" value="1"/>
</dbReference>
<dbReference type="Proteomes" id="UP001281761">
    <property type="component" value="Unassembled WGS sequence"/>
</dbReference>
<evidence type="ECO:0000256" key="7">
    <source>
        <dbReference type="ARBA" id="ARBA00047899"/>
    </source>
</evidence>
<feature type="domain" description="Protein kinase" evidence="10">
    <location>
        <begin position="1"/>
        <end position="249"/>
    </location>
</feature>
<feature type="compositionally biased region" description="Acidic residues" evidence="9">
    <location>
        <begin position="653"/>
        <end position="669"/>
    </location>
</feature>
<keyword evidence="6" id="KW-0067">ATP-binding</keyword>
<keyword evidence="5 11" id="KW-0418">Kinase</keyword>
<dbReference type="GO" id="GO:0004691">
    <property type="term" value="F:cAMP-dependent protein kinase activity"/>
    <property type="evidence" value="ECO:0007669"/>
    <property type="project" value="UniProtKB-EC"/>
</dbReference>
<evidence type="ECO:0000256" key="2">
    <source>
        <dbReference type="ARBA" id="ARBA00022527"/>
    </source>
</evidence>
<evidence type="ECO:0000256" key="5">
    <source>
        <dbReference type="ARBA" id="ARBA00022777"/>
    </source>
</evidence>
<keyword evidence="2" id="KW-0723">Serine/threonine-protein kinase</keyword>
<dbReference type="InterPro" id="IPR008271">
    <property type="entry name" value="Ser/Thr_kinase_AS"/>
</dbReference>
<keyword evidence="12" id="KW-1185">Reference proteome</keyword>
<evidence type="ECO:0000256" key="6">
    <source>
        <dbReference type="ARBA" id="ARBA00022840"/>
    </source>
</evidence>
<dbReference type="SMART" id="SM00220">
    <property type="entry name" value="S_TKc"/>
    <property type="match status" value="1"/>
</dbReference>